<organism evidence="2 3">
    <name type="scientific">Patiria miniata</name>
    <name type="common">Bat star</name>
    <name type="synonym">Asterina miniata</name>
    <dbReference type="NCBI Taxonomy" id="46514"/>
    <lineage>
        <taxon>Eukaryota</taxon>
        <taxon>Metazoa</taxon>
        <taxon>Echinodermata</taxon>
        <taxon>Eleutherozoa</taxon>
        <taxon>Asterozoa</taxon>
        <taxon>Asteroidea</taxon>
        <taxon>Valvatacea</taxon>
        <taxon>Valvatida</taxon>
        <taxon>Asterinidae</taxon>
        <taxon>Patiria</taxon>
    </lineage>
</organism>
<dbReference type="EnsemblMetazoa" id="XM_038212114.1">
    <property type="protein sequence ID" value="XP_038068042.1"/>
    <property type="gene ID" value="LOC119737641"/>
</dbReference>
<feature type="compositionally biased region" description="Polar residues" evidence="1">
    <location>
        <begin position="664"/>
        <end position="709"/>
    </location>
</feature>
<evidence type="ECO:0000256" key="1">
    <source>
        <dbReference type="SAM" id="MobiDB-lite"/>
    </source>
</evidence>
<feature type="region of interest" description="Disordered" evidence="1">
    <location>
        <begin position="520"/>
        <end position="592"/>
    </location>
</feature>
<reference evidence="2" key="1">
    <citation type="submission" date="2022-11" db="UniProtKB">
        <authorList>
            <consortium name="EnsemblMetazoa"/>
        </authorList>
    </citation>
    <scope>IDENTIFICATION</scope>
</reference>
<dbReference type="AlphaFoldDB" id="A0A914AWC2"/>
<accession>A0A914AWC2</accession>
<keyword evidence="3" id="KW-1185">Reference proteome</keyword>
<sequence>MWHAPSKSAPSHHRHPPSNAASQKGKTPTRSKVEVWEPLRGWQDDLSAEQDIETIDIDLWSKKNNKRKKDAAKVTPDGMEVYLCWTSNHCPEIPDFEEFVSDSLSANLKPVESAPPKAPSPPVKQTKAKLKASVPSKTKSPVKNEGVHSGAKHKASEPKSSGDDSGRYDAKSEASGSSMVGRPISTAYTASECPERLDGESPPGSGSDGQLSGGDGAPARPVGGTRSAPASRVQDRTEQKSRKIASAKLRGDSTKRSPHMRRVAIRNSAAKSSLDTKRLTFDMPPSPPNYARLSNPSSPPQDEANNTNSRPEADKSSVLRLVEERLKRTSVSGRLNFDLPNSGSMSVGDLLSSSPRIVHRLGPAGDTERDPNVYKALTGNITVGDHKDTISPWFQGDSAIESHRGLTGTIPNGARTKETSRSILPSVSSGNSVVSAAPTLDSTSTGDSVMMRQGSPVVSGDGQSTTSAAATDDAKILKHQQRILDLIKNSTSLWTYDGLKPLQCAISRCDRDAAELPMANIPQVTEKRSKGRVDSGEQRPTRTSKPPTARSRQVERVASVVLGRKLAANSNPSPHRGSPGFRPAGKTPLQRAVESAHKKMHGQHYYLFAHSSNSQSTDVKNLPRYSSKGQPVRGHRERASSGRSNQSERSINNAYVWKEHLESQIKQQRTTTAPSGSNTGGISHQQTNPRTNQSSSATSVPLTLMPSQTRNRKKLSYTFSWENGQVRHPTSSQCSTGMATP</sequence>
<dbReference type="OrthoDB" id="10069716at2759"/>
<feature type="compositionally biased region" description="Polar residues" evidence="1">
    <location>
        <begin position="19"/>
        <end position="30"/>
    </location>
</feature>
<feature type="compositionally biased region" description="Low complexity" evidence="1">
    <location>
        <begin position="426"/>
        <end position="435"/>
    </location>
</feature>
<feature type="compositionally biased region" description="Basic and acidic residues" evidence="1">
    <location>
        <begin position="154"/>
        <end position="172"/>
    </location>
</feature>
<feature type="compositionally biased region" description="Polar residues" evidence="1">
    <location>
        <begin position="641"/>
        <end position="650"/>
    </location>
</feature>
<feature type="region of interest" description="Disordered" evidence="1">
    <location>
        <begin position="107"/>
        <end position="318"/>
    </location>
</feature>
<dbReference type="Proteomes" id="UP000887568">
    <property type="component" value="Unplaced"/>
</dbReference>
<protein>
    <submittedName>
        <fullName evidence="2">Uncharacterized protein</fullName>
    </submittedName>
</protein>
<feature type="region of interest" description="Disordered" evidence="1">
    <location>
        <begin position="425"/>
        <end position="448"/>
    </location>
</feature>
<name>A0A914AWC2_PATMI</name>
<evidence type="ECO:0000313" key="3">
    <source>
        <dbReference type="Proteomes" id="UP000887568"/>
    </source>
</evidence>
<dbReference type="RefSeq" id="XP_038068042.1">
    <property type="nucleotide sequence ID" value="XM_038212114.1"/>
</dbReference>
<feature type="region of interest" description="Disordered" evidence="1">
    <location>
        <begin position="1"/>
        <end position="36"/>
    </location>
</feature>
<proteinExistence type="predicted"/>
<feature type="region of interest" description="Disordered" evidence="1">
    <location>
        <begin position="663"/>
        <end position="711"/>
    </location>
</feature>
<feature type="compositionally biased region" description="Low complexity" evidence="1">
    <location>
        <begin position="200"/>
        <end position="210"/>
    </location>
</feature>
<feature type="compositionally biased region" description="Basic and acidic residues" evidence="1">
    <location>
        <begin position="525"/>
        <end position="540"/>
    </location>
</feature>
<evidence type="ECO:0000313" key="2">
    <source>
        <dbReference type="EnsemblMetazoa" id="XP_038068042.1"/>
    </source>
</evidence>
<dbReference type="GeneID" id="119737641"/>
<feature type="region of interest" description="Disordered" evidence="1">
    <location>
        <begin position="612"/>
        <end position="650"/>
    </location>
</feature>